<organism evidence="1 2">
    <name type="scientific">Saccharibacillus endophyticus</name>
    <dbReference type="NCBI Taxonomy" id="2060666"/>
    <lineage>
        <taxon>Bacteria</taxon>
        <taxon>Bacillati</taxon>
        <taxon>Bacillota</taxon>
        <taxon>Bacilli</taxon>
        <taxon>Bacillales</taxon>
        <taxon>Paenibacillaceae</taxon>
        <taxon>Saccharibacillus</taxon>
    </lineage>
</organism>
<evidence type="ECO:0000313" key="2">
    <source>
        <dbReference type="Proteomes" id="UP000605427"/>
    </source>
</evidence>
<protein>
    <submittedName>
        <fullName evidence="1">Uncharacterized protein</fullName>
    </submittedName>
</protein>
<evidence type="ECO:0000313" key="1">
    <source>
        <dbReference type="EMBL" id="GGH78000.1"/>
    </source>
</evidence>
<keyword evidence="2" id="KW-1185">Reference proteome</keyword>
<dbReference type="RefSeq" id="WP_172247396.1">
    <property type="nucleotide sequence ID" value="NZ_BMDD01000002.1"/>
</dbReference>
<accession>A0ABQ1ZV81</accession>
<name>A0ABQ1ZV81_9BACL</name>
<proteinExistence type="predicted"/>
<dbReference type="EMBL" id="BMDD01000002">
    <property type="protein sequence ID" value="GGH78000.1"/>
    <property type="molecule type" value="Genomic_DNA"/>
</dbReference>
<comment type="caution">
    <text evidence="1">The sequence shown here is derived from an EMBL/GenBank/DDBJ whole genome shotgun (WGS) entry which is preliminary data.</text>
</comment>
<reference evidence="2" key="1">
    <citation type="journal article" date="2019" name="Int. J. Syst. Evol. Microbiol.">
        <title>The Global Catalogue of Microorganisms (GCM) 10K type strain sequencing project: providing services to taxonomists for standard genome sequencing and annotation.</title>
        <authorList>
            <consortium name="The Broad Institute Genomics Platform"/>
            <consortium name="The Broad Institute Genome Sequencing Center for Infectious Disease"/>
            <person name="Wu L."/>
            <person name="Ma J."/>
        </authorList>
    </citation>
    <scope>NUCLEOTIDE SEQUENCE [LARGE SCALE GENOMIC DNA]</scope>
    <source>
        <strain evidence="2">CCM 8702</strain>
    </source>
</reference>
<gene>
    <name evidence="1" type="ORF">GCM10007362_22600</name>
</gene>
<sequence length="526" mass="60634">MNAKLNLLNRENVMIYRKDETTLLKTSYKTLKFRLGIDEHERLLELLRQTRGGAALEELLRGQEDRQTLKLVKMLMESGVLFGFRPGDAIERYTEAAWFPIVAQYWPHSHAPAAEIEHVAQTPIAISAELERLLPDLVGTFEEYGKKVRVYERVEDVADGAFLITAEREDLENRSHHLFLQTYNSGWCGTSAADPEYERLNEDIHPLLRKFGPFYLLIFTIKRLSGFGRDTFYINENVKFIETDSAPGEVEVVSTSQAPLRVGDRLPIERIDRFERYLEGGRLGLKIANQSAEYGRLKQIGFSAYGIKDAADQTEYAAVGLHFEENGVEAIAFALRHYFQKHTGGEWLVARTEDYYYRKTQLLLAHLDEPRQAFRLSTSAKEGIKAFRAYRNFLENTEICLERHSDSGSYKISIVGPEGRPFGSGRKTIRLQEELEQAIVHYICRLLNPDVRIRLPFDAYEKKIDIRSLPETELPEEGQEPAFIENALSLFQERNIRYEELVWSREYELLESGLCVRRIDVGEYSA</sequence>
<dbReference type="Proteomes" id="UP000605427">
    <property type="component" value="Unassembled WGS sequence"/>
</dbReference>